<evidence type="ECO:0000256" key="1">
    <source>
        <dbReference type="ARBA" id="ARBA00004613"/>
    </source>
</evidence>
<sequence>MRLLCILASLVLAADCANTKQRTFGPAARHTSETPKDIAAFQTQSASVSSLNLQDAAVAFAAHKGFSVAVTGTVSSPHLGLTHVHLVQTLDGVEIVNAVANANVRTSSGAIHSFTSDFYSSKEADLELIRRHEAGQLLDPLPALDAFFNELGLVPPSTAGASVSKHPQGLLGKRDFPPSAALPGQRPFRRTPDFEITLPSLAGVSAVGLSAPHSGPIAVPATLKYLRTDSNELVPVWDFEVDLGNNYYNAHVDARAGKKSSKRTLSLVDWVSENYFEAEAPKGDDEGEIIYERIVERVSYRGKDAKRKLHGKFKKGKKGDNVEPYQKQKNKHQAAMVVDDADSEENNERSSIHGVYKVYPLGTNDPLEGDRNLVKGPLSLVASPNGWHWCSGGKKQCPYGNHTVTIGNNVYAQENLDGSYNGWENKTRPDGTSKLIFDTPVDLSQDPETYVDAAVINLFYWNNAIHDLFYVYGFDEVSGNFQDSNLERGGLGGDSVIANAQDGSGHNNANFATPPDGSHGRMRMYVWDVTTPWRDGDFEGGIIMHEYAHGISTRLTGGPANSGCLGFGESGGMGEGWGDFFATALRMPNDASRDIEFGMGDYANGGKGIRRFKYSTNNETNPSVYSFVQKPAYWGVHAKGEVWAEILYEVYWNFVDTHGFNADWFDSPLSHAGDNLLQHASGNTYQEFSTGRTRTRKSVTWPDATKNSLPKSDDPYPLGGNVLILQLVVDGLKLQPCNPSFVDARDAIITAEELLTGGKNKCLIWKGFAKRGLGVGAISGGFDSFKLPQECM</sequence>
<feature type="binding site" evidence="12">
    <location>
        <position position="575"/>
    </location>
    <ligand>
        <name>Zn(2+)</name>
        <dbReference type="ChEBI" id="CHEBI:29105"/>
        <note>catalytic</note>
    </ligand>
</feature>
<dbReference type="EMBL" id="QEAP01000383">
    <property type="protein sequence ID" value="TPX67794.1"/>
    <property type="molecule type" value="Genomic_DNA"/>
</dbReference>
<feature type="signal peptide" evidence="13">
    <location>
        <begin position="1"/>
        <end position="16"/>
    </location>
</feature>
<comment type="subcellular location">
    <subcellularLocation>
        <location evidence="1 13">Secreted</location>
    </subcellularLocation>
</comment>
<reference evidence="15 16" key="1">
    <citation type="journal article" date="2019" name="Sci. Rep.">
        <title>Comparative genomics of chytrid fungi reveal insights into the obligate biotrophic and pathogenic lifestyle of Synchytrium endobioticum.</title>
        <authorList>
            <person name="van de Vossenberg B.T.L.H."/>
            <person name="Warris S."/>
            <person name="Nguyen H.D.T."/>
            <person name="van Gent-Pelzer M.P.E."/>
            <person name="Joly D.L."/>
            <person name="van de Geest H.C."/>
            <person name="Bonants P.J.M."/>
            <person name="Smith D.S."/>
            <person name="Levesque C.A."/>
            <person name="van der Lee T.A.J."/>
        </authorList>
    </citation>
    <scope>NUCLEOTIDE SEQUENCE [LARGE SCALE GENOMIC DNA]</scope>
    <source>
        <strain evidence="15 16">CBS 675.73</strain>
    </source>
</reference>
<feature type="binding site" evidence="12">
    <location>
        <position position="545"/>
    </location>
    <ligand>
        <name>Zn(2+)</name>
        <dbReference type="ChEBI" id="CHEBI:29105"/>
        <note>catalytic</note>
    </ligand>
</feature>
<evidence type="ECO:0000256" key="5">
    <source>
        <dbReference type="ARBA" id="ARBA00022723"/>
    </source>
</evidence>
<dbReference type="GO" id="GO:0006508">
    <property type="term" value="P:proteolysis"/>
    <property type="evidence" value="ECO:0007669"/>
    <property type="project" value="UniProtKB-KW"/>
</dbReference>
<dbReference type="Gene3D" id="1.10.390.10">
    <property type="entry name" value="Neutral Protease Domain 2"/>
    <property type="match status" value="1"/>
</dbReference>
<dbReference type="GO" id="GO:0004222">
    <property type="term" value="F:metalloendopeptidase activity"/>
    <property type="evidence" value="ECO:0007669"/>
    <property type="project" value="InterPro"/>
</dbReference>
<evidence type="ECO:0000259" key="14">
    <source>
        <dbReference type="Pfam" id="PF07504"/>
    </source>
</evidence>
<evidence type="ECO:0000256" key="9">
    <source>
        <dbReference type="ARBA" id="ARBA00023049"/>
    </source>
</evidence>
<feature type="active site" evidence="11">
    <location>
        <position position="546"/>
    </location>
</feature>
<dbReference type="AlphaFoldDB" id="A0A507EV91"/>
<dbReference type="InterPro" id="IPR011096">
    <property type="entry name" value="FTP_domain"/>
</dbReference>
<evidence type="ECO:0000313" key="16">
    <source>
        <dbReference type="Proteomes" id="UP000320333"/>
    </source>
</evidence>
<evidence type="ECO:0000256" key="7">
    <source>
        <dbReference type="ARBA" id="ARBA00022801"/>
    </source>
</evidence>
<protein>
    <recommendedName>
        <fullName evidence="13">Extracellular metalloproteinase</fullName>
        <ecNumber evidence="13">3.4.24.-</ecNumber>
    </recommendedName>
    <alternativeName>
        <fullName evidence="13">Fungalysin</fullName>
    </alternativeName>
</protein>
<keyword evidence="4 13" id="KW-0645">Protease</keyword>
<dbReference type="PANTHER" id="PTHR33478:SF1">
    <property type="entry name" value="EXTRACELLULAR METALLOPROTEINASE MEP"/>
    <property type="match status" value="1"/>
</dbReference>
<keyword evidence="7 13" id="KW-0378">Hydrolase</keyword>
<keyword evidence="9 13" id="KW-0482">Metalloprotease</keyword>
<evidence type="ECO:0000256" key="4">
    <source>
        <dbReference type="ARBA" id="ARBA00022670"/>
    </source>
</evidence>
<comment type="cofactor">
    <cofactor evidence="12">
        <name>Zn(2+)</name>
        <dbReference type="ChEBI" id="CHEBI:29105"/>
    </cofactor>
    <text evidence="12">Binds 1 zinc ion per subunit.</text>
</comment>
<gene>
    <name evidence="15" type="ORF">CcCBS67573_g07410</name>
</gene>
<keyword evidence="3 13" id="KW-0964">Secreted</keyword>
<evidence type="ECO:0000256" key="8">
    <source>
        <dbReference type="ARBA" id="ARBA00022833"/>
    </source>
</evidence>
<dbReference type="GO" id="GO:0005615">
    <property type="term" value="C:extracellular space"/>
    <property type="evidence" value="ECO:0007669"/>
    <property type="project" value="InterPro"/>
</dbReference>
<keyword evidence="10 13" id="KW-0865">Zymogen</keyword>
<evidence type="ECO:0000256" key="3">
    <source>
        <dbReference type="ARBA" id="ARBA00022525"/>
    </source>
</evidence>
<name>A0A507EV91_9FUNG</name>
<comment type="similarity">
    <text evidence="2 13">Belongs to the peptidase M36 family.</text>
</comment>
<dbReference type="Pfam" id="PF07504">
    <property type="entry name" value="FTP"/>
    <property type="match status" value="1"/>
</dbReference>
<evidence type="ECO:0000256" key="11">
    <source>
        <dbReference type="PIRSR" id="PIRSR601842-1"/>
    </source>
</evidence>
<comment type="caution">
    <text evidence="15">The sequence shown here is derived from an EMBL/GenBank/DDBJ whole genome shotgun (WGS) entry which is preliminary data.</text>
</comment>
<proteinExistence type="inferred from homology"/>
<feature type="domain" description="FTP" evidence="14">
    <location>
        <begin position="70"/>
        <end position="118"/>
    </location>
</feature>
<dbReference type="GO" id="GO:0008270">
    <property type="term" value="F:zinc ion binding"/>
    <property type="evidence" value="ECO:0007669"/>
    <property type="project" value="InterPro"/>
</dbReference>
<dbReference type="InterPro" id="IPR027268">
    <property type="entry name" value="Peptidase_M4/M1_CTD_sf"/>
</dbReference>
<evidence type="ECO:0000256" key="13">
    <source>
        <dbReference type="RuleBase" id="RU364017"/>
    </source>
</evidence>
<organism evidence="15 16">
    <name type="scientific">Chytriomyces confervae</name>
    <dbReference type="NCBI Taxonomy" id="246404"/>
    <lineage>
        <taxon>Eukaryota</taxon>
        <taxon>Fungi</taxon>
        <taxon>Fungi incertae sedis</taxon>
        <taxon>Chytridiomycota</taxon>
        <taxon>Chytridiomycota incertae sedis</taxon>
        <taxon>Chytridiomycetes</taxon>
        <taxon>Chytridiales</taxon>
        <taxon>Chytriomycetaceae</taxon>
        <taxon>Chytriomyces</taxon>
    </lineage>
</organism>
<dbReference type="EC" id="3.4.24.-" evidence="13"/>
<evidence type="ECO:0000256" key="2">
    <source>
        <dbReference type="ARBA" id="ARBA00006006"/>
    </source>
</evidence>
<evidence type="ECO:0000256" key="12">
    <source>
        <dbReference type="PIRSR" id="PIRSR601842-2"/>
    </source>
</evidence>
<dbReference type="SUPFAM" id="SSF55486">
    <property type="entry name" value="Metalloproteases ('zincins'), catalytic domain"/>
    <property type="match status" value="1"/>
</dbReference>
<dbReference type="Pfam" id="PF02128">
    <property type="entry name" value="Peptidase_M36"/>
    <property type="match status" value="1"/>
</dbReference>
<evidence type="ECO:0000256" key="6">
    <source>
        <dbReference type="ARBA" id="ARBA00022729"/>
    </source>
</evidence>
<feature type="binding site" evidence="12">
    <location>
        <position position="353"/>
    </location>
    <ligand>
        <name>Zn(2+)</name>
        <dbReference type="ChEBI" id="CHEBI:29105"/>
        <note>catalytic</note>
    </ligand>
</feature>
<keyword evidence="8 12" id="KW-0862">Zinc</keyword>
<accession>A0A507EV91</accession>
<dbReference type="InterPro" id="IPR050371">
    <property type="entry name" value="Fungal_virulence_M36"/>
</dbReference>
<dbReference type="CDD" id="cd09596">
    <property type="entry name" value="M36"/>
    <property type="match status" value="1"/>
</dbReference>
<dbReference type="Gene3D" id="3.10.170.10">
    <property type="match status" value="1"/>
</dbReference>
<dbReference type="OrthoDB" id="3227768at2759"/>
<keyword evidence="5 12" id="KW-0479">Metal-binding</keyword>
<keyword evidence="16" id="KW-1185">Reference proteome</keyword>
<feature type="binding site" evidence="12">
    <location>
        <position position="549"/>
    </location>
    <ligand>
        <name>Zn(2+)</name>
        <dbReference type="ChEBI" id="CHEBI:29105"/>
        <note>catalytic</note>
    </ligand>
</feature>
<dbReference type="Proteomes" id="UP000320333">
    <property type="component" value="Unassembled WGS sequence"/>
</dbReference>
<dbReference type="PANTHER" id="PTHR33478">
    <property type="entry name" value="EXTRACELLULAR METALLOPROTEINASE MEP"/>
    <property type="match status" value="1"/>
</dbReference>
<evidence type="ECO:0000313" key="15">
    <source>
        <dbReference type="EMBL" id="TPX67794.1"/>
    </source>
</evidence>
<dbReference type="InterPro" id="IPR001842">
    <property type="entry name" value="Peptidase_M36"/>
</dbReference>
<evidence type="ECO:0000256" key="10">
    <source>
        <dbReference type="ARBA" id="ARBA00023145"/>
    </source>
</evidence>
<keyword evidence="6 13" id="KW-0732">Signal</keyword>
<feature type="chain" id="PRO_5021509175" description="Extracellular metalloproteinase" evidence="13">
    <location>
        <begin position="17"/>
        <end position="792"/>
    </location>
</feature>